<gene>
    <name evidence="1" type="ORF">METZ01_LOCUS431929</name>
</gene>
<sequence>MEDGNRPDLKINLKIIGKEISLFKAKNSAKIKKFLKKHELDSSLDLAITKIFY</sequence>
<accession>A0A382Y883</accession>
<proteinExistence type="predicted"/>
<feature type="non-terminal residue" evidence="1">
    <location>
        <position position="53"/>
    </location>
</feature>
<reference evidence="1" key="1">
    <citation type="submission" date="2018-05" db="EMBL/GenBank/DDBJ databases">
        <authorList>
            <person name="Lanie J.A."/>
            <person name="Ng W.-L."/>
            <person name="Kazmierczak K.M."/>
            <person name="Andrzejewski T.M."/>
            <person name="Davidsen T.M."/>
            <person name="Wayne K.J."/>
            <person name="Tettelin H."/>
            <person name="Glass J.I."/>
            <person name="Rusch D."/>
            <person name="Podicherti R."/>
            <person name="Tsui H.-C.T."/>
            <person name="Winkler M.E."/>
        </authorList>
    </citation>
    <scope>NUCLEOTIDE SEQUENCE</scope>
</reference>
<dbReference type="EMBL" id="UINC01173462">
    <property type="protein sequence ID" value="SVD79075.1"/>
    <property type="molecule type" value="Genomic_DNA"/>
</dbReference>
<protein>
    <submittedName>
        <fullName evidence="1">Uncharacterized protein</fullName>
    </submittedName>
</protein>
<dbReference type="AlphaFoldDB" id="A0A382Y883"/>
<evidence type="ECO:0000313" key="1">
    <source>
        <dbReference type="EMBL" id="SVD79075.1"/>
    </source>
</evidence>
<name>A0A382Y883_9ZZZZ</name>
<organism evidence="1">
    <name type="scientific">marine metagenome</name>
    <dbReference type="NCBI Taxonomy" id="408172"/>
    <lineage>
        <taxon>unclassified sequences</taxon>
        <taxon>metagenomes</taxon>
        <taxon>ecological metagenomes</taxon>
    </lineage>
</organism>